<reference evidence="2" key="1">
    <citation type="submission" date="2019-03" db="EMBL/GenBank/DDBJ databases">
        <authorList>
            <person name="Hao L."/>
        </authorList>
    </citation>
    <scope>NUCLEOTIDE SEQUENCE</scope>
</reference>
<gene>
    <name evidence="2" type="ORF">SCFA_1660003</name>
</gene>
<name>A0A485LY24_9ZZZZ</name>
<dbReference type="InterPro" id="IPR048068">
    <property type="entry name" value="LarA-like"/>
</dbReference>
<feature type="domain" description="LarA-like N-terminal" evidence="1">
    <location>
        <begin position="2"/>
        <end position="66"/>
    </location>
</feature>
<dbReference type="Pfam" id="PF09861">
    <property type="entry name" value="Lar_N"/>
    <property type="match status" value="1"/>
</dbReference>
<accession>A0A485LY24</accession>
<sequence>MRVGRTPTGVELWFNREFMECDLKIGIGCITAHVHVGFGGGAKIILPGVAGIETINQFHNQLFRDPGRTGLGNFDNNIMRAECDAAGEMAGLNFKIDCLINRRGQIVNLYAGPFKATHQAGADEGKDHYGIPFSSGYDIVVCNAYGKANESAIALLLALTTLKPGGQGTAVLICDAPEGQVPHYVMRSWGSGYGGRHYAHRNPGFIPMLMKRLIVLNPLPDRTSLDLICHNDDAVVVKTWDEVISLLKQDYPNEARVAVVQDGTMQYMKPPA</sequence>
<organism evidence="2">
    <name type="scientific">anaerobic digester metagenome</name>
    <dbReference type="NCBI Taxonomy" id="1263854"/>
    <lineage>
        <taxon>unclassified sequences</taxon>
        <taxon>metagenomes</taxon>
        <taxon>ecological metagenomes</taxon>
    </lineage>
</organism>
<dbReference type="GO" id="GO:0050043">
    <property type="term" value="F:lactate racemase activity"/>
    <property type="evidence" value="ECO:0007669"/>
    <property type="project" value="InterPro"/>
</dbReference>
<evidence type="ECO:0000313" key="2">
    <source>
        <dbReference type="EMBL" id="VFU13243.1"/>
    </source>
</evidence>
<proteinExistence type="predicted"/>
<evidence type="ECO:0000259" key="1">
    <source>
        <dbReference type="Pfam" id="PF09861"/>
    </source>
</evidence>
<dbReference type="PANTHER" id="PTHR33171:SF17">
    <property type="entry name" value="LARA-LIKE N-TERMINAL DOMAIN-CONTAINING PROTEIN"/>
    <property type="match status" value="1"/>
</dbReference>
<protein>
    <recommendedName>
        <fullName evidence="1">LarA-like N-terminal domain-containing protein</fullName>
    </recommendedName>
</protein>
<dbReference type="AlphaFoldDB" id="A0A485LY24"/>
<dbReference type="InterPro" id="IPR018657">
    <property type="entry name" value="LarA-like_N"/>
</dbReference>
<dbReference type="Gene3D" id="3.40.50.11440">
    <property type="match status" value="1"/>
</dbReference>
<dbReference type="PANTHER" id="PTHR33171">
    <property type="entry name" value="LAR_N DOMAIN-CONTAINING PROTEIN"/>
    <property type="match status" value="1"/>
</dbReference>
<dbReference type="EMBL" id="CAADRM010000075">
    <property type="protein sequence ID" value="VFU13243.1"/>
    <property type="molecule type" value="Genomic_DNA"/>
</dbReference>